<dbReference type="PANTHER" id="PTHR43776">
    <property type="entry name" value="TRANSPORT ATP-BINDING PROTEIN"/>
    <property type="match status" value="1"/>
</dbReference>
<dbReference type="Gene3D" id="3.40.50.300">
    <property type="entry name" value="P-loop containing nucleotide triphosphate hydrolases"/>
    <property type="match status" value="1"/>
</dbReference>
<dbReference type="GO" id="GO:0005524">
    <property type="term" value="F:ATP binding"/>
    <property type="evidence" value="ECO:0007669"/>
    <property type="project" value="UniProtKB-KW"/>
</dbReference>
<dbReference type="Pfam" id="PF00005">
    <property type="entry name" value="ABC_tran"/>
    <property type="match status" value="1"/>
</dbReference>
<evidence type="ECO:0000259" key="5">
    <source>
        <dbReference type="PROSITE" id="PS50893"/>
    </source>
</evidence>
<evidence type="ECO:0000256" key="3">
    <source>
        <dbReference type="ARBA" id="ARBA00022741"/>
    </source>
</evidence>
<evidence type="ECO:0000313" key="6">
    <source>
        <dbReference type="EMBL" id="MFC5295806.1"/>
    </source>
</evidence>
<feature type="domain" description="ABC transporter" evidence="5">
    <location>
        <begin position="2"/>
        <end position="258"/>
    </location>
</feature>
<comment type="similarity">
    <text evidence="1">Belongs to the ABC transporter superfamily.</text>
</comment>
<proteinExistence type="inferred from homology"/>
<dbReference type="PROSITE" id="PS00211">
    <property type="entry name" value="ABC_TRANSPORTER_1"/>
    <property type="match status" value="1"/>
</dbReference>
<evidence type="ECO:0000256" key="4">
    <source>
        <dbReference type="ARBA" id="ARBA00022840"/>
    </source>
</evidence>
<protein>
    <submittedName>
        <fullName evidence="6">ATP-binding cassette domain-containing protein</fullName>
    </submittedName>
</protein>
<dbReference type="InterPro" id="IPR027417">
    <property type="entry name" value="P-loop_NTPase"/>
</dbReference>
<evidence type="ECO:0000256" key="2">
    <source>
        <dbReference type="ARBA" id="ARBA00022448"/>
    </source>
</evidence>
<dbReference type="PROSITE" id="PS50893">
    <property type="entry name" value="ABC_TRANSPORTER_2"/>
    <property type="match status" value="1"/>
</dbReference>
<dbReference type="InterPro" id="IPR017871">
    <property type="entry name" value="ABC_transporter-like_CS"/>
</dbReference>
<gene>
    <name evidence="6" type="ORF">ACFPK2_22690</name>
</gene>
<dbReference type="Proteomes" id="UP001595976">
    <property type="component" value="Unassembled WGS sequence"/>
</dbReference>
<organism evidence="6 7">
    <name type="scientific">Bosea minatitlanensis</name>
    <dbReference type="NCBI Taxonomy" id="128782"/>
    <lineage>
        <taxon>Bacteria</taxon>
        <taxon>Pseudomonadati</taxon>
        <taxon>Pseudomonadota</taxon>
        <taxon>Alphaproteobacteria</taxon>
        <taxon>Hyphomicrobiales</taxon>
        <taxon>Boseaceae</taxon>
        <taxon>Bosea</taxon>
    </lineage>
</organism>
<dbReference type="RefSeq" id="WP_158446282.1">
    <property type="nucleotide sequence ID" value="NZ_JAOAOS010000024.1"/>
</dbReference>
<dbReference type="InterPro" id="IPR050319">
    <property type="entry name" value="ABC_transp_ATP-bind"/>
</dbReference>
<sequence>MIDVRDLTKHYAAAAGLRSLLPGRRGQVTRAVEGVSFDIGAGEVLGLVGESGSGKSTTGRLLVGLETPSSGTIRIDGTDSTVARTRDKRAFHRQVQMIFQDPYGALNPQHTVGELVGRPLLYQGVRDRAKVAASVRSVLAEVGLNPPESHLDKHPHQLSGGQRQRVCIARAIILEPRFLVADEPVSMLDVSIKWDIVRLLKRLARDRGIAMLYITHDLATVGAVCDRLAIMYRGRIVETGPVEAVLSAPSDAYTRTLIAAIPSADPDIVRVPPPALAQAAV</sequence>
<keyword evidence="2" id="KW-0813">Transport</keyword>
<keyword evidence="4 6" id="KW-0067">ATP-binding</keyword>
<dbReference type="InterPro" id="IPR003439">
    <property type="entry name" value="ABC_transporter-like_ATP-bd"/>
</dbReference>
<dbReference type="CDD" id="cd03257">
    <property type="entry name" value="ABC_NikE_OppD_transporters"/>
    <property type="match status" value="1"/>
</dbReference>
<accession>A0ABW0FB87</accession>
<dbReference type="SUPFAM" id="SSF52540">
    <property type="entry name" value="P-loop containing nucleoside triphosphate hydrolases"/>
    <property type="match status" value="1"/>
</dbReference>
<keyword evidence="7" id="KW-1185">Reference proteome</keyword>
<evidence type="ECO:0000256" key="1">
    <source>
        <dbReference type="ARBA" id="ARBA00005417"/>
    </source>
</evidence>
<reference evidence="7" key="1">
    <citation type="journal article" date="2019" name="Int. J. Syst. Evol. Microbiol.">
        <title>The Global Catalogue of Microorganisms (GCM) 10K type strain sequencing project: providing services to taxonomists for standard genome sequencing and annotation.</title>
        <authorList>
            <consortium name="The Broad Institute Genomics Platform"/>
            <consortium name="The Broad Institute Genome Sequencing Center for Infectious Disease"/>
            <person name="Wu L."/>
            <person name="Ma J."/>
        </authorList>
    </citation>
    <scope>NUCLEOTIDE SEQUENCE [LARGE SCALE GENOMIC DNA]</scope>
    <source>
        <strain evidence="7">CGMCC 1.15643</strain>
    </source>
</reference>
<evidence type="ECO:0000313" key="7">
    <source>
        <dbReference type="Proteomes" id="UP001595976"/>
    </source>
</evidence>
<keyword evidence="3" id="KW-0547">Nucleotide-binding</keyword>
<dbReference type="InterPro" id="IPR003593">
    <property type="entry name" value="AAA+_ATPase"/>
</dbReference>
<dbReference type="EMBL" id="JBHSLI010000016">
    <property type="protein sequence ID" value="MFC5295806.1"/>
    <property type="molecule type" value="Genomic_DNA"/>
</dbReference>
<comment type="caution">
    <text evidence="6">The sequence shown here is derived from an EMBL/GenBank/DDBJ whole genome shotgun (WGS) entry which is preliminary data.</text>
</comment>
<name>A0ABW0FB87_9HYPH</name>
<dbReference type="SMART" id="SM00382">
    <property type="entry name" value="AAA"/>
    <property type="match status" value="1"/>
</dbReference>